<evidence type="ECO:0000256" key="7">
    <source>
        <dbReference type="ARBA" id="ARBA00052699"/>
    </source>
</evidence>
<evidence type="ECO:0000256" key="2">
    <source>
        <dbReference type="ARBA" id="ARBA00009077"/>
    </source>
</evidence>
<evidence type="ECO:0000256" key="3">
    <source>
        <dbReference type="ARBA" id="ARBA00022898"/>
    </source>
</evidence>
<evidence type="ECO:0000256" key="6">
    <source>
        <dbReference type="ARBA" id="ARBA00048780"/>
    </source>
</evidence>
<comment type="similarity">
    <text evidence="2 9">Belongs to the trans-sulfuration enzymes family.</text>
</comment>
<keyword evidence="10" id="KW-0808">Transferase</keyword>
<evidence type="ECO:0000313" key="10">
    <source>
        <dbReference type="EMBL" id="ADD44574.1"/>
    </source>
</evidence>
<dbReference type="PANTHER" id="PTHR11808">
    <property type="entry name" value="TRANS-SULFURATION ENZYME FAMILY MEMBER"/>
    <property type="match status" value="1"/>
</dbReference>
<sequence length="398" mass="42331">MSHHDEFQIETTAVHAGERRPGPEGSVVFPIYQGTVYSVDEGTDYHDIKYLRLNSTPSQVYLHDKLAILEGSEAALATASGMAAITAALHSVLRAGDHLLIGDTLYGGTHDFITHHAADNGWSYTFVDPHRPDTWEPAKQPNTKAFYVESITNPLMRVGRLGEVADFTTEHGLVSIIDNTFATPVNFQPIKAGFDLSIHSATKYLNGHSDLVAGAVMGSADRVNAVRKTLNHYGGSLDAHAGFLLARGLKTLALRVKAQNANALALASALEAHPKVDVVNYPGLESHPDHEIARALFTGSGGTGDVRHSGFGGMLSIRPAGGLEAAKSLCELVQLPYSAPSLGGVESLITRPAVTSHGGMTAEARAAVGVTDDLVRISCGIEAVDDLVIDFMRALDKL</sequence>
<dbReference type="FunFam" id="3.40.640.10:FF:000046">
    <property type="entry name" value="Cystathionine gamma-lyase"/>
    <property type="match status" value="1"/>
</dbReference>
<dbReference type="Pfam" id="PF01053">
    <property type="entry name" value="Cys_Met_Meta_PP"/>
    <property type="match status" value="1"/>
</dbReference>
<dbReference type="HOGENOM" id="CLU_018986_2_0_11"/>
<dbReference type="EC" id="4.4.1.2" evidence="4"/>
<dbReference type="SUPFAM" id="SSF53383">
    <property type="entry name" value="PLP-dependent transferases"/>
    <property type="match status" value="1"/>
</dbReference>
<comment type="catalytic activity">
    <reaction evidence="6">
        <text>L-homocysteine + H2O = 2-oxobutanoate + hydrogen sulfide + NH4(+) + H(+)</text>
        <dbReference type="Rhea" id="RHEA:14501"/>
        <dbReference type="ChEBI" id="CHEBI:15377"/>
        <dbReference type="ChEBI" id="CHEBI:15378"/>
        <dbReference type="ChEBI" id="CHEBI:16763"/>
        <dbReference type="ChEBI" id="CHEBI:28938"/>
        <dbReference type="ChEBI" id="CHEBI:29919"/>
        <dbReference type="ChEBI" id="CHEBI:58199"/>
        <dbReference type="EC" id="4.4.1.2"/>
    </reaction>
    <physiologicalReaction direction="left-to-right" evidence="6">
        <dbReference type="Rhea" id="RHEA:14502"/>
    </physiologicalReaction>
</comment>
<name>D3Q9M8_STANL</name>
<dbReference type="GO" id="GO:0016740">
    <property type="term" value="F:transferase activity"/>
    <property type="evidence" value="ECO:0007669"/>
    <property type="project" value="UniProtKB-KW"/>
</dbReference>
<protein>
    <recommendedName>
        <fullName evidence="4">homocysteine desulfhydrase</fullName>
        <ecNumber evidence="4">4.4.1.2</ecNumber>
    </recommendedName>
    <alternativeName>
        <fullName evidence="5">Homocysteine desulfhydrase</fullName>
    </alternativeName>
</protein>
<dbReference type="GO" id="GO:0019346">
    <property type="term" value="P:transsulfuration"/>
    <property type="evidence" value="ECO:0007669"/>
    <property type="project" value="InterPro"/>
</dbReference>
<evidence type="ECO:0000256" key="5">
    <source>
        <dbReference type="ARBA" id="ARBA00047199"/>
    </source>
</evidence>
<dbReference type="PROSITE" id="PS00868">
    <property type="entry name" value="CYS_MET_METAB_PP"/>
    <property type="match status" value="1"/>
</dbReference>
<dbReference type="STRING" id="446470.Snas_4933"/>
<dbReference type="Gene3D" id="3.90.1150.10">
    <property type="entry name" value="Aspartate Aminotransferase, domain 1"/>
    <property type="match status" value="1"/>
</dbReference>
<dbReference type="EMBL" id="CP001778">
    <property type="protein sequence ID" value="ADD44574.1"/>
    <property type="molecule type" value="Genomic_DNA"/>
</dbReference>
<dbReference type="Proteomes" id="UP000000844">
    <property type="component" value="Chromosome"/>
</dbReference>
<dbReference type="InterPro" id="IPR015422">
    <property type="entry name" value="PyrdxlP-dep_Trfase_small"/>
</dbReference>
<evidence type="ECO:0000313" key="11">
    <source>
        <dbReference type="Proteomes" id="UP000000844"/>
    </source>
</evidence>
<comment type="catalytic activity">
    <reaction evidence="7">
        <text>L-methionine + H2O = methanethiol + 2-oxobutanoate + NH4(+)</text>
        <dbReference type="Rhea" id="RHEA:23800"/>
        <dbReference type="ChEBI" id="CHEBI:15377"/>
        <dbReference type="ChEBI" id="CHEBI:16007"/>
        <dbReference type="ChEBI" id="CHEBI:16763"/>
        <dbReference type="ChEBI" id="CHEBI:28938"/>
        <dbReference type="ChEBI" id="CHEBI:57844"/>
        <dbReference type="EC" id="4.4.1.11"/>
    </reaction>
    <physiologicalReaction direction="left-to-right" evidence="7">
        <dbReference type="Rhea" id="RHEA:23801"/>
    </physiologicalReaction>
</comment>
<dbReference type="Gene3D" id="3.40.640.10">
    <property type="entry name" value="Type I PLP-dependent aspartate aminotransferase-like (Major domain)"/>
    <property type="match status" value="1"/>
</dbReference>
<keyword evidence="11" id="KW-1185">Reference proteome</keyword>
<dbReference type="OrthoDB" id="9805790at2"/>
<dbReference type="GO" id="GO:0047982">
    <property type="term" value="F:homocysteine desulfhydrase activity"/>
    <property type="evidence" value="ECO:0007669"/>
    <property type="project" value="UniProtKB-EC"/>
</dbReference>
<keyword evidence="3 8" id="KW-0663">Pyridoxal phosphate</keyword>
<evidence type="ECO:0000256" key="4">
    <source>
        <dbReference type="ARBA" id="ARBA00047175"/>
    </source>
</evidence>
<dbReference type="AlphaFoldDB" id="D3Q9M8"/>
<evidence type="ECO:0000256" key="9">
    <source>
        <dbReference type="RuleBase" id="RU362118"/>
    </source>
</evidence>
<evidence type="ECO:0000256" key="1">
    <source>
        <dbReference type="ARBA" id="ARBA00001933"/>
    </source>
</evidence>
<dbReference type="GO" id="GO:0005737">
    <property type="term" value="C:cytoplasm"/>
    <property type="evidence" value="ECO:0007669"/>
    <property type="project" value="TreeGrafter"/>
</dbReference>
<comment type="cofactor">
    <cofactor evidence="1 9">
        <name>pyridoxal 5'-phosphate</name>
        <dbReference type="ChEBI" id="CHEBI:597326"/>
    </cofactor>
</comment>
<dbReference type="GO" id="GO:0030170">
    <property type="term" value="F:pyridoxal phosphate binding"/>
    <property type="evidence" value="ECO:0007669"/>
    <property type="project" value="InterPro"/>
</dbReference>
<accession>D3Q9M8</accession>
<feature type="modified residue" description="N6-(pyridoxal phosphate)lysine" evidence="8">
    <location>
        <position position="203"/>
    </location>
</feature>
<organism evidence="10 11">
    <name type="scientific">Stackebrandtia nassauensis (strain DSM 44728 / CIP 108903 / NRRL B-16338 / NBRC 102104 / LLR-40K-21)</name>
    <dbReference type="NCBI Taxonomy" id="446470"/>
    <lineage>
        <taxon>Bacteria</taxon>
        <taxon>Bacillati</taxon>
        <taxon>Actinomycetota</taxon>
        <taxon>Actinomycetes</taxon>
        <taxon>Glycomycetales</taxon>
        <taxon>Glycomycetaceae</taxon>
        <taxon>Stackebrandtia</taxon>
    </lineage>
</organism>
<dbReference type="PIRSF" id="PIRSF001434">
    <property type="entry name" value="CGS"/>
    <property type="match status" value="1"/>
</dbReference>
<gene>
    <name evidence="10" type="ordered locus">Snas_4933</name>
</gene>
<dbReference type="InterPro" id="IPR054542">
    <property type="entry name" value="Cys_met_metab_PP"/>
</dbReference>
<dbReference type="InterPro" id="IPR000277">
    <property type="entry name" value="Cys/Met-Metab_PyrdxlP-dep_enz"/>
</dbReference>
<evidence type="ECO:0000256" key="8">
    <source>
        <dbReference type="PIRSR" id="PIRSR001434-2"/>
    </source>
</evidence>
<dbReference type="InterPro" id="IPR015421">
    <property type="entry name" value="PyrdxlP-dep_Trfase_major"/>
</dbReference>
<proteinExistence type="inferred from homology"/>
<dbReference type="eggNOG" id="COG0626">
    <property type="taxonomic scope" value="Bacteria"/>
</dbReference>
<dbReference type="InterPro" id="IPR015424">
    <property type="entry name" value="PyrdxlP-dep_Trfase"/>
</dbReference>
<dbReference type="KEGG" id="sna:Snas_4933"/>
<dbReference type="RefSeq" id="WP_013020145.1">
    <property type="nucleotide sequence ID" value="NC_013947.1"/>
</dbReference>
<dbReference type="GO" id="GO:0018826">
    <property type="term" value="F:methionine gamma-lyase activity"/>
    <property type="evidence" value="ECO:0007669"/>
    <property type="project" value="UniProtKB-EC"/>
</dbReference>
<reference evidence="10 11" key="1">
    <citation type="journal article" date="2009" name="Stand. Genomic Sci.">
        <title>Complete genome sequence of Stackebrandtia nassauensis type strain (LLR-40K-21).</title>
        <authorList>
            <person name="Munk C."/>
            <person name="Lapidus A."/>
            <person name="Copeland A."/>
            <person name="Jando M."/>
            <person name="Mayilraj S."/>
            <person name="Glavina Del Rio T."/>
            <person name="Nolan M."/>
            <person name="Chen F."/>
            <person name="Lucas S."/>
            <person name="Tice H."/>
            <person name="Cheng J.F."/>
            <person name="Han C."/>
            <person name="Detter J.C."/>
            <person name="Bruce D."/>
            <person name="Goodwin L."/>
            <person name="Chain P."/>
            <person name="Pitluck S."/>
            <person name="Goker M."/>
            <person name="Ovchinikova G."/>
            <person name="Pati A."/>
            <person name="Ivanova N."/>
            <person name="Mavromatis K."/>
            <person name="Chen A."/>
            <person name="Palaniappan K."/>
            <person name="Land M."/>
            <person name="Hauser L."/>
            <person name="Chang Y.J."/>
            <person name="Jeffries C.D."/>
            <person name="Bristow J."/>
            <person name="Eisen J.A."/>
            <person name="Markowitz V."/>
            <person name="Hugenholtz P."/>
            <person name="Kyrpides N.C."/>
            <person name="Klenk H.P."/>
        </authorList>
    </citation>
    <scope>NUCLEOTIDE SEQUENCE [LARGE SCALE GENOMIC DNA]</scope>
    <source>
        <strain evidence="11">DSM 44728 / CIP 108903 / NRRL B-16338 / NBRC 102104 / LLR-40K-21</strain>
    </source>
</reference>